<evidence type="ECO:0000256" key="17">
    <source>
        <dbReference type="ARBA" id="ARBA00023121"/>
    </source>
</evidence>
<evidence type="ECO:0000256" key="11">
    <source>
        <dbReference type="ARBA" id="ARBA00022801"/>
    </source>
</evidence>
<dbReference type="PROSITE" id="PS00330">
    <property type="entry name" value="HEMOLYSIN_CALCIUM"/>
    <property type="match status" value="1"/>
</dbReference>
<evidence type="ECO:0000256" key="20">
    <source>
        <dbReference type="SAM" id="Phobius"/>
    </source>
</evidence>
<dbReference type="SUPFAM" id="SSF51120">
    <property type="entry name" value="beta-Roll"/>
    <property type="match status" value="6"/>
</dbReference>
<evidence type="ECO:0000313" key="23">
    <source>
        <dbReference type="Proteomes" id="UP000694890"/>
    </source>
</evidence>
<dbReference type="GO" id="GO:0090729">
    <property type="term" value="F:toxin activity"/>
    <property type="evidence" value="ECO:0007669"/>
    <property type="project" value="UniProtKB-KW"/>
</dbReference>
<dbReference type="RefSeq" id="XP_018519130.1">
    <property type="nucleotide sequence ID" value="XM_018663614.2"/>
</dbReference>
<gene>
    <name evidence="24" type="primary">LOC108874983</name>
</gene>
<keyword evidence="8" id="KW-0808">Transferase</keyword>
<dbReference type="PANTHER" id="PTHR38340:SF1">
    <property type="entry name" value="S-LAYER PROTEIN"/>
    <property type="match status" value="1"/>
</dbReference>
<dbReference type="GO" id="GO:0005576">
    <property type="term" value="C:extracellular region"/>
    <property type="evidence" value="ECO:0007669"/>
    <property type="project" value="UniProtKB-SubCell"/>
</dbReference>
<evidence type="ECO:0000256" key="18">
    <source>
        <dbReference type="ARBA" id="ARBA00023136"/>
    </source>
</evidence>
<keyword evidence="12" id="KW-0788">Thiol protease</keyword>
<evidence type="ECO:0000256" key="7">
    <source>
        <dbReference type="ARBA" id="ARBA00022670"/>
    </source>
</evidence>
<dbReference type="GeneID" id="108874983"/>
<evidence type="ECO:0000256" key="9">
    <source>
        <dbReference type="ARBA" id="ARBA00022723"/>
    </source>
</evidence>
<dbReference type="PANTHER" id="PTHR38340">
    <property type="entry name" value="S-LAYER PROTEIN"/>
    <property type="match status" value="1"/>
</dbReference>
<dbReference type="InterPro" id="IPR001343">
    <property type="entry name" value="Hemolysn_Ca-bd"/>
</dbReference>
<dbReference type="InterPro" id="IPR011049">
    <property type="entry name" value="Serralysin-like_metalloprot_C"/>
</dbReference>
<dbReference type="Gene3D" id="2.150.10.10">
    <property type="entry name" value="Serralysin-like metalloprotease, C-terminal"/>
    <property type="match status" value="3"/>
</dbReference>
<evidence type="ECO:0000256" key="6">
    <source>
        <dbReference type="ARBA" id="ARBA00022656"/>
    </source>
</evidence>
<protein>
    <submittedName>
        <fullName evidence="24">Uncharacterized protein LOC108874983 isoform X1</fullName>
    </submittedName>
</protein>
<evidence type="ECO:0000256" key="16">
    <source>
        <dbReference type="ARBA" id="ARBA00023026"/>
    </source>
</evidence>
<evidence type="ECO:0000256" key="21">
    <source>
        <dbReference type="SAM" id="SignalP"/>
    </source>
</evidence>
<dbReference type="GO" id="GO:0005509">
    <property type="term" value="F:calcium ion binding"/>
    <property type="evidence" value="ECO:0007669"/>
    <property type="project" value="InterPro"/>
</dbReference>
<keyword evidence="5" id="KW-0964">Secreted</keyword>
<comment type="subcellular location">
    <subcellularLocation>
        <location evidence="2">Host cell</location>
    </subcellularLocation>
    <subcellularLocation>
        <location evidence="3">Host membrane</location>
    </subcellularLocation>
    <subcellularLocation>
        <location evidence="4">Secreted</location>
    </subcellularLocation>
</comment>
<dbReference type="Gene3D" id="3.40.50.11050">
    <property type="match status" value="1"/>
</dbReference>
<evidence type="ECO:0000313" key="24">
    <source>
        <dbReference type="RefSeq" id="XP_018519130.1"/>
    </source>
</evidence>
<evidence type="ECO:0000256" key="10">
    <source>
        <dbReference type="ARBA" id="ARBA00022737"/>
    </source>
</evidence>
<keyword evidence="20" id="KW-0812">Transmembrane</keyword>
<evidence type="ECO:0000256" key="4">
    <source>
        <dbReference type="ARBA" id="ARBA00004613"/>
    </source>
</evidence>
<evidence type="ECO:0000259" key="22">
    <source>
        <dbReference type="PROSITE" id="PS51771"/>
    </source>
</evidence>
<dbReference type="GO" id="GO:0043657">
    <property type="term" value="C:host cell"/>
    <property type="evidence" value="ECO:0007669"/>
    <property type="project" value="UniProtKB-SubCell"/>
</dbReference>
<dbReference type="InterPro" id="IPR020974">
    <property type="entry name" value="CPD_dom"/>
</dbReference>
<organism evidence="23 24">
    <name type="scientific">Lates calcarifer</name>
    <name type="common">Barramundi</name>
    <name type="synonym">Holocentrus calcarifer</name>
    <dbReference type="NCBI Taxonomy" id="8187"/>
    <lineage>
        <taxon>Eukaryota</taxon>
        <taxon>Metazoa</taxon>
        <taxon>Chordata</taxon>
        <taxon>Craniata</taxon>
        <taxon>Vertebrata</taxon>
        <taxon>Euteleostomi</taxon>
        <taxon>Actinopterygii</taxon>
        <taxon>Neopterygii</taxon>
        <taxon>Teleostei</taxon>
        <taxon>Neoteleostei</taxon>
        <taxon>Acanthomorphata</taxon>
        <taxon>Carangaria</taxon>
        <taxon>Carangaria incertae sedis</taxon>
        <taxon>Centropomidae</taxon>
        <taxon>Lates</taxon>
    </lineage>
</organism>
<evidence type="ECO:0000256" key="19">
    <source>
        <dbReference type="SAM" id="MobiDB-lite"/>
    </source>
</evidence>
<feature type="region of interest" description="Disordered" evidence="19">
    <location>
        <begin position="859"/>
        <end position="892"/>
    </location>
</feature>
<proteinExistence type="predicted"/>
<keyword evidence="13" id="KW-0068">Autocatalytic cleavage</keyword>
<name>A0AAJ7LBK6_LATCA</name>
<evidence type="ECO:0000256" key="5">
    <source>
        <dbReference type="ARBA" id="ARBA00022525"/>
    </source>
</evidence>
<dbReference type="GO" id="GO:0016740">
    <property type="term" value="F:transferase activity"/>
    <property type="evidence" value="ECO:0007669"/>
    <property type="project" value="UniProtKB-KW"/>
</dbReference>
<sequence length="2358" mass="263836">MAGQMQNWWTLRLLTLLSLLSLTEPFEVRDEDWEELSADIAALHRLRGLSEHMVHQRIKDTSHQRDTSIHGTRTERSINRRDTDQNPMSLLDGFQECENFTTCVIQKEKDFETFMADIDEQKKQDWLLSASEISHSYSQKLLIMTDKEKSTIDRVQQEYSMDPLYSVIVSKDCLYNESCLPKADGYTVVKIFGKVSEDGQSVSGLSGSSLSELMLKPSLEAAPVFSLDGNTTTDFQHNFIRVFLVRGSNKVLETNQDNHQIYQVMDQPDSVSSYRIPQRPVDHTTQYDHQQILILEDNPAVRKAATYLYEKHPKVSSVYILDQNQRPKLIRGDPEPLSEDSRLVLVGHGGRDSSGEMKLAGYRAQDVAKIIQRTSRVSDTIKTTSVVGCELGSNEAFIETLLRELHETVNIQTELHLRDAVLQVRHTGQKITQEISPDGTQWRHKDDSKKVVATLDRNGDVVIRNEAGSKGEAVFTNERNFLMDSHSGQESSGNSWPNEPKRFIDQSEGSKQFSDALYELEALTWGLFHTDQPFPKETDINSLQQIEEQYLMRRQIRNNNYNNDKKNNNEDTRWMKDEAEIKNVLSKCYKIESGKDVRNIIRHYAKTGEDEPTYLMVRDWIYEVNPRSLYVYPVGKKLDNNQIGNEEKINEVKTWINNQRGKGKEEYKSMRNYILGDETERSPEEVRLIKESYVQYVRDIFLGEHTAHLPLSFKSVFTTYFTASVISESARNFRTFPLVLMALSMAESSDNNIREKGLNFFFENHPMARGGSWIDPSRRGFHGSATPENSIKLTGRKVKRGKLMNELKEVLHYEEVMFTAYTKYNAPESVADMAVELKIFEATDKEAFLKGYIDFKTKTEQHFPTPSGDEPPASGTLGGYEDGSVTSRDLNSASELENSFRLEDYFSRASASFSEEVHSQLKAKYGERLAELHVREGSARIENGQFICQLVSKGTDAEPVEFRAELSPESQEYTEKMLKSINTAVHDMETHSPESSHQVSKYVEHTGTAVGALGLMLGMKGAVHAFEQGDIKDGVVGTLQTAHGVTAMTTSVIAKQALSSETRIGRAAGAIMRNPAVKGTMSIMPIVGIGFGIYNFEQDLERGDTLGYIEAAFDGGMIVLDVVEMAQPELAPFIVPINLALSAIRMAFDDVYMGIQNELNSLPKEAGVLQKLVAVYVGYGKGIDHFAIHVASVFYDWRHDEIEEGHKLVAQISDYKEYYRVTKEKDGTKAIDFSGGGSSWNGGGIYFCLADQGQSEFCMNYFVSSDESSGRRCWNIDTQGSNDIILGLGESHQLEYKTLQKKVLMLIPAGSVTVVSGYKALSYSRYGIYKGNRDANRFFAVQESEDKHVIELMLSYYYQLYGEPGDDIFFLGPQRSYAEGSGGKDTYVIPDNGGKTIINNYDPSKAQDTLHFSADYSHISVSKSGDDAVLMYEGSHTVIIQNWFLGELYRHMNMMSGDGVLFEISSTVVTSVQLVATGINKMFKKQGETVNTSQPLLRTVTNIFGSQYDDVLIGNGEKNLIDGGGGRDRLIGGEGEDIYMVKNSKQSSVRIENYSRDNETDLAIIEANLHTLKVRVEGSNVILNAVHDTTTIQVTLVNWFRSPEDRHLLIITKDLITFTVSDNKADCQQKDPFINCIKSQRIDYSSSTSRLEVDLQEDEALNSVTEVRGSNFNDIIRGNKEHNVFVPGRGDDFIQLRGGEDWYIITPGQGVKTINNQSPDLTLDVLFLKEQYEHVTCSCEGQSIILLVNGRRSVILQKWFESKNYQHLQIKTSDGITAGLMSNLSSCGSKSLMLPLTVDYRNQKPEQLHSVQTQIQKRSVSVVEQPKCFTYRNKNSDEKILCGLEGKVMMMNKVESVKEMYGSPGFDIMVGNSKENLLDPYTGGALMSGGEGKDTYIIKHGYGTNLMIDNFAEDQNIDTVLVDMDFVDGSEVALNSSSTGDLDVTITTNGEQLKLTLLSYTEGYQHQHLEFQSSDGMNFKLKLLNSTGDVPLFEIEAFKVTLKQSQTDCRLDLSSQRNLSKVHTVQGCPSQSNDILGNDEDNALIGGWKDDALDGGQGDDTLIGGNGADLMIGGLGDDTLYGEDGDDTMMGNSGSDVFIPGPGADLMDGGPGRDTVLYRGDHEKGKGVYVNLLTGQGRYADAEGDVLKDVETVIGSIYSDILVSGYESSLLKGSDGDDILVSTGGDYLVGGDGNDIYMLAFQRGSVTIDNCAKDNATDVLYLGSGSPLAFDCQILPDRVLLTFFGLNQAVVKIVLEGWISDDNECGHLMLVFKELEMSVDWLLQIYQLRQKKLFWSLVITWVICISLFLFHFVFMLYMCIKSMRRAQKQKTLKQTETNVIEESVALQSDVQIHSDISP</sequence>
<dbReference type="GO" id="GO:0008234">
    <property type="term" value="F:cysteine-type peptidase activity"/>
    <property type="evidence" value="ECO:0007669"/>
    <property type="project" value="UniProtKB-KW"/>
</dbReference>
<dbReference type="Pfam" id="PF11713">
    <property type="entry name" value="Peptidase_C80"/>
    <property type="match status" value="1"/>
</dbReference>
<dbReference type="Proteomes" id="UP000694890">
    <property type="component" value="Linkage group LG13"/>
</dbReference>
<keyword evidence="9" id="KW-0479">Metal-binding</keyword>
<evidence type="ECO:0000256" key="2">
    <source>
        <dbReference type="ARBA" id="ARBA00004340"/>
    </source>
</evidence>
<reference evidence="24" key="1">
    <citation type="submission" date="2025-08" db="UniProtKB">
        <authorList>
            <consortium name="RefSeq"/>
        </authorList>
    </citation>
    <scope>IDENTIFICATION</scope>
    <source>
        <tissue evidence="24">Brain</tissue>
    </source>
</reference>
<feature type="signal peptide" evidence="21">
    <location>
        <begin position="1"/>
        <end position="25"/>
    </location>
</feature>
<feature type="transmembrane region" description="Helical" evidence="20">
    <location>
        <begin position="2293"/>
        <end position="2320"/>
    </location>
</feature>
<dbReference type="PROSITE" id="PS51771">
    <property type="entry name" value="CGT_MARTX_CPD"/>
    <property type="match status" value="1"/>
</dbReference>
<keyword evidence="15" id="KW-1043">Host membrane</keyword>
<feature type="chain" id="PRO_5042498572" evidence="21">
    <location>
        <begin position="26"/>
        <end position="2358"/>
    </location>
</feature>
<keyword evidence="10" id="KW-0677">Repeat</keyword>
<dbReference type="GO" id="GO:0006508">
    <property type="term" value="P:proteolysis"/>
    <property type="evidence" value="ECO:0007669"/>
    <property type="project" value="UniProtKB-KW"/>
</dbReference>
<dbReference type="CDD" id="cd20500">
    <property type="entry name" value="Peptidase_C80"/>
    <property type="match status" value="1"/>
</dbReference>
<dbReference type="KEGG" id="lcf:108874983"/>
<evidence type="ECO:0000256" key="1">
    <source>
        <dbReference type="ARBA" id="ARBA00001946"/>
    </source>
</evidence>
<evidence type="ECO:0000256" key="12">
    <source>
        <dbReference type="ARBA" id="ARBA00022807"/>
    </source>
</evidence>
<dbReference type="GO" id="GO:0008289">
    <property type="term" value="F:lipid binding"/>
    <property type="evidence" value="ECO:0007669"/>
    <property type="project" value="UniProtKB-KW"/>
</dbReference>
<dbReference type="InterPro" id="IPR050557">
    <property type="entry name" value="RTX_toxin/Mannuronan_C5-epim"/>
</dbReference>
<evidence type="ECO:0000256" key="13">
    <source>
        <dbReference type="ARBA" id="ARBA00022813"/>
    </source>
</evidence>
<keyword evidence="17" id="KW-0446">Lipid-binding</keyword>
<keyword evidence="16" id="KW-0843">Virulence</keyword>
<evidence type="ECO:0000256" key="3">
    <source>
        <dbReference type="ARBA" id="ARBA00004551"/>
    </source>
</evidence>
<dbReference type="Pfam" id="PF00353">
    <property type="entry name" value="HemolysinCabind"/>
    <property type="match status" value="5"/>
</dbReference>
<feature type="domain" description="Peptidase C80" evidence="22">
    <location>
        <begin position="278"/>
        <end position="457"/>
    </location>
</feature>
<evidence type="ECO:0000256" key="14">
    <source>
        <dbReference type="ARBA" id="ARBA00022842"/>
    </source>
</evidence>
<keyword evidence="14" id="KW-0460">Magnesium</keyword>
<keyword evidence="11" id="KW-0378">Hydrolase</keyword>
<dbReference type="InterPro" id="IPR038383">
    <property type="entry name" value="CPD_dom_sf"/>
</dbReference>
<dbReference type="PRINTS" id="PR00313">
    <property type="entry name" value="CABNDNGRPT"/>
</dbReference>
<accession>A0AAJ7LBK6</accession>
<keyword evidence="20" id="KW-1133">Transmembrane helix</keyword>
<keyword evidence="6" id="KW-0800">Toxin</keyword>
<keyword evidence="21" id="KW-0732">Signal</keyword>
<keyword evidence="7" id="KW-0645">Protease</keyword>
<evidence type="ECO:0000256" key="8">
    <source>
        <dbReference type="ARBA" id="ARBA00022679"/>
    </source>
</evidence>
<evidence type="ECO:0000256" key="15">
    <source>
        <dbReference type="ARBA" id="ARBA00022870"/>
    </source>
</evidence>
<dbReference type="InterPro" id="IPR018511">
    <property type="entry name" value="Hemolysin-typ_Ca-bd_CS"/>
</dbReference>
<comment type="cofactor">
    <cofactor evidence="1">
        <name>Mg(2+)</name>
        <dbReference type="ChEBI" id="CHEBI:18420"/>
    </cofactor>
</comment>
<feature type="region of interest" description="Disordered" evidence="19">
    <location>
        <begin position="57"/>
        <end position="76"/>
    </location>
</feature>
<keyword evidence="18 20" id="KW-0472">Membrane</keyword>